<dbReference type="InterPro" id="IPR036640">
    <property type="entry name" value="ABC1_TM_sf"/>
</dbReference>
<dbReference type="PROSITE" id="PS50929">
    <property type="entry name" value="ABC_TM1F"/>
    <property type="match status" value="1"/>
</dbReference>
<dbReference type="RefSeq" id="WP_211927514.1">
    <property type="nucleotide sequence ID" value="NZ_JAGQFT020000001.1"/>
</dbReference>
<evidence type="ECO:0000259" key="8">
    <source>
        <dbReference type="PROSITE" id="PS50893"/>
    </source>
</evidence>
<dbReference type="Proteomes" id="UP000675747">
    <property type="component" value="Unassembled WGS sequence"/>
</dbReference>
<feature type="domain" description="ABC transporter" evidence="8">
    <location>
        <begin position="360"/>
        <end position="576"/>
    </location>
</feature>
<evidence type="ECO:0000256" key="3">
    <source>
        <dbReference type="ARBA" id="ARBA00022741"/>
    </source>
</evidence>
<dbReference type="SMART" id="SM00382">
    <property type="entry name" value="AAA"/>
    <property type="match status" value="1"/>
</dbReference>
<dbReference type="NCBIfam" id="TIGR02857">
    <property type="entry name" value="CydD"/>
    <property type="match status" value="1"/>
</dbReference>
<evidence type="ECO:0000259" key="9">
    <source>
        <dbReference type="PROSITE" id="PS50929"/>
    </source>
</evidence>
<keyword evidence="3" id="KW-0547">Nucleotide-binding</keyword>
<dbReference type="InterPro" id="IPR014216">
    <property type="entry name" value="ABC_transptr_CydD"/>
</dbReference>
<sequence length="577" mass="61005">MTEPEPNPATDADARRRRQQWLDALGRGERGRLRLAAGAATLSGWLLVGQAAAIAVAVQAVVVEGRAPEALLPAFAALAVVLLARAALGWLAQEAAGSASERIRLRLRGQVYRHLLRAGPLWLRRRRGGELAELMLTHTDALDAYYAGYLPVRTEVVAVPLGILAAVFFADWIVGLVLLVTAPLVPLFMMLVGWGAEAAGREQLDELGRMSGHFADRLKGLGLIRVYGRAREELAGIATAVEGLRVRTLKVLRIAFLSSAVLEFFASVSVAVVALYFGLGYLDLVHLRDAVPTLGTGVFCLLLAPEFFAPLRRLAAHYHDRAGALAAAAALEARLGGLPDPDATAAPVAGAGPRGEAPAVVAEALCLRPQGARRPVLEGLDFVLPAGGRLALIGPSGCGKSTLLDALAGWLPAEGGRLVLPVQARVGHAGQRPYLFPGSIADNLRLARPQATRAELEAAAEAAQVMRFAARLPQGLDTVIGERGFGLSGGEARRVGLARIFLRDPALVLLDEPTAFLDPATEADLLDALARFLRGRTLVMATHSAAATRLADCVLRLPEGRLLCDAPAVADDLETAR</sequence>
<feature type="domain" description="ABC transmembrane type-1" evidence="9">
    <location>
        <begin position="35"/>
        <end position="323"/>
    </location>
</feature>
<dbReference type="GO" id="GO:0016887">
    <property type="term" value="F:ATP hydrolysis activity"/>
    <property type="evidence" value="ECO:0007669"/>
    <property type="project" value="InterPro"/>
</dbReference>
<feature type="transmembrane region" description="Helical" evidence="7">
    <location>
        <begin position="70"/>
        <end position="92"/>
    </location>
</feature>
<dbReference type="EMBL" id="JAGQFT010000154">
    <property type="protein sequence ID" value="MBR0563612.1"/>
    <property type="molecule type" value="Genomic_DNA"/>
</dbReference>
<dbReference type="PROSITE" id="PS00211">
    <property type="entry name" value="ABC_TRANSPORTER_1"/>
    <property type="match status" value="1"/>
</dbReference>
<dbReference type="GO" id="GO:0005524">
    <property type="term" value="F:ATP binding"/>
    <property type="evidence" value="ECO:0007669"/>
    <property type="project" value="UniProtKB-KW"/>
</dbReference>
<evidence type="ECO:0000256" key="5">
    <source>
        <dbReference type="ARBA" id="ARBA00022989"/>
    </source>
</evidence>
<evidence type="ECO:0000313" key="10">
    <source>
        <dbReference type="EMBL" id="MBR0563612.1"/>
    </source>
</evidence>
<accession>A0A8J7VV88</accession>
<organism evidence="10">
    <name type="scientific">Coralloluteibacterium stylophorae</name>
    <dbReference type="NCBI Taxonomy" id="1776034"/>
    <lineage>
        <taxon>Bacteria</taxon>
        <taxon>Pseudomonadati</taxon>
        <taxon>Pseudomonadota</taxon>
        <taxon>Gammaproteobacteria</taxon>
        <taxon>Lysobacterales</taxon>
        <taxon>Lysobacteraceae</taxon>
        <taxon>Coralloluteibacterium</taxon>
    </lineage>
</organism>
<keyword evidence="2 7" id="KW-0812">Transmembrane</keyword>
<dbReference type="Pfam" id="PF00005">
    <property type="entry name" value="ABC_tran"/>
    <property type="match status" value="1"/>
</dbReference>
<dbReference type="GO" id="GO:0005886">
    <property type="term" value="C:plasma membrane"/>
    <property type="evidence" value="ECO:0007669"/>
    <property type="project" value="UniProtKB-SubCell"/>
</dbReference>
<dbReference type="PROSITE" id="PS50893">
    <property type="entry name" value="ABC_TRANSPORTER_2"/>
    <property type="match status" value="1"/>
</dbReference>
<reference evidence="10" key="2">
    <citation type="submission" date="2021-04" db="EMBL/GenBank/DDBJ databases">
        <authorList>
            <person name="Karlyshev A.V."/>
        </authorList>
    </citation>
    <scope>NUCLEOTIDE SEQUENCE</scope>
    <source>
        <strain evidence="10">LMG 29479</strain>
    </source>
</reference>
<feature type="transmembrane region" description="Helical" evidence="7">
    <location>
        <begin position="254"/>
        <end position="278"/>
    </location>
</feature>
<dbReference type="InterPro" id="IPR011527">
    <property type="entry name" value="ABC1_TM_dom"/>
</dbReference>
<dbReference type="CDD" id="cd18584">
    <property type="entry name" value="ABC_6TM_AarD_CydD"/>
    <property type="match status" value="1"/>
</dbReference>
<evidence type="ECO:0000256" key="2">
    <source>
        <dbReference type="ARBA" id="ARBA00022692"/>
    </source>
</evidence>
<reference evidence="11 12" key="1">
    <citation type="journal article" date="2021" name="Microbiol. Resour. Announc.">
        <title>Draft Genome Sequence of Coralloluteibacterium stylophorae LMG 29479T.</title>
        <authorList>
            <person name="Karlyshev A.V."/>
            <person name="Kudryashova E.B."/>
            <person name="Ariskina E.V."/>
            <person name="Conroy A.P."/>
            <person name="Abidueva E.Y."/>
        </authorList>
    </citation>
    <scope>NUCLEOTIDE SEQUENCE [LARGE SCALE GENOMIC DNA]</scope>
    <source>
        <strain evidence="11 12">LMG 29479</strain>
    </source>
</reference>
<dbReference type="SUPFAM" id="SSF90123">
    <property type="entry name" value="ABC transporter transmembrane region"/>
    <property type="match status" value="1"/>
</dbReference>
<comment type="caution">
    <text evidence="10">The sequence shown here is derived from an EMBL/GenBank/DDBJ whole genome shotgun (WGS) entry which is preliminary data.</text>
</comment>
<dbReference type="InterPro" id="IPR003439">
    <property type="entry name" value="ABC_transporter-like_ATP-bd"/>
</dbReference>
<name>A0A8J7VV88_9GAMM</name>
<dbReference type="PANTHER" id="PTHR24221:SF261">
    <property type="entry name" value="GLUTATHIONE_L-CYSTEINE TRANSPORT SYSTEM ATP-BINDING_PERMEASE PROTEIN CYDD"/>
    <property type="match status" value="1"/>
</dbReference>
<dbReference type="Gene3D" id="1.20.1560.10">
    <property type="entry name" value="ABC transporter type 1, transmembrane domain"/>
    <property type="match status" value="1"/>
</dbReference>
<proteinExistence type="predicted"/>
<dbReference type="GO" id="GO:0042883">
    <property type="term" value="P:cysteine transport"/>
    <property type="evidence" value="ECO:0007669"/>
    <property type="project" value="InterPro"/>
</dbReference>
<dbReference type="SUPFAM" id="SSF52540">
    <property type="entry name" value="P-loop containing nucleoside triphosphate hydrolases"/>
    <property type="match status" value="1"/>
</dbReference>
<evidence type="ECO:0000256" key="6">
    <source>
        <dbReference type="ARBA" id="ARBA00023136"/>
    </source>
</evidence>
<gene>
    <name evidence="10" type="primary">cydD</name>
    <name evidence="11" type="ORF">KB893_000920</name>
    <name evidence="10" type="ORF">KB893_13965</name>
</gene>
<evidence type="ECO:0000313" key="12">
    <source>
        <dbReference type="Proteomes" id="UP000675747"/>
    </source>
</evidence>
<evidence type="ECO:0000256" key="4">
    <source>
        <dbReference type="ARBA" id="ARBA00022840"/>
    </source>
</evidence>
<feature type="transmembrane region" description="Helical" evidence="7">
    <location>
        <begin position="42"/>
        <end position="63"/>
    </location>
</feature>
<keyword evidence="12" id="KW-1185">Reference proteome</keyword>
<evidence type="ECO:0000313" key="11">
    <source>
        <dbReference type="EMBL" id="MBS7455697.1"/>
    </source>
</evidence>
<dbReference type="Pfam" id="PF00664">
    <property type="entry name" value="ABC_membrane"/>
    <property type="match status" value="1"/>
</dbReference>
<keyword evidence="4" id="KW-0067">ATP-binding</keyword>
<evidence type="ECO:0000256" key="1">
    <source>
        <dbReference type="ARBA" id="ARBA00004651"/>
    </source>
</evidence>
<keyword evidence="5 7" id="KW-1133">Transmembrane helix</keyword>
<evidence type="ECO:0000256" key="7">
    <source>
        <dbReference type="SAM" id="Phobius"/>
    </source>
</evidence>
<dbReference type="EMBL" id="JAGQFT020000001">
    <property type="protein sequence ID" value="MBS7455697.1"/>
    <property type="molecule type" value="Genomic_DNA"/>
</dbReference>
<dbReference type="Gene3D" id="3.40.50.300">
    <property type="entry name" value="P-loop containing nucleotide triphosphate hydrolases"/>
    <property type="match status" value="1"/>
</dbReference>
<dbReference type="AlphaFoldDB" id="A0A8J7VV88"/>
<comment type="subcellular location">
    <subcellularLocation>
        <location evidence="1">Cell membrane</location>
        <topology evidence="1">Multi-pass membrane protein</topology>
    </subcellularLocation>
</comment>
<protein>
    <submittedName>
        <fullName evidence="10">Thiol reductant ABC exporter subunit CydD</fullName>
    </submittedName>
</protein>
<dbReference type="InterPro" id="IPR003593">
    <property type="entry name" value="AAA+_ATPase"/>
</dbReference>
<dbReference type="PANTHER" id="PTHR24221">
    <property type="entry name" value="ATP-BINDING CASSETTE SUB-FAMILY B"/>
    <property type="match status" value="1"/>
</dbReference>
<dbReference type="GO" id="GO:0140359">
    <property type="term" value="F:ABC-type transporter activity"/>
    <property type="evidence" value="ECO:0007669"/>
    <property type="project" value="InterPro"/>
</dbReference>
<keyword evidence="6 7" id="KW-0472">Membrane</keyword>
<dbReference type="InterPro" id="IPR017871">
    <property type="entry name" value="ABC_transporter-like_CS"/>
</dbReference>
<dbReference type="InterPro" id="IPR027417">
    <property type="entry name" value="P-loop_NTPase"/>
</dbReference>
<dbReference type="GO" id="GO:0034040">
    <property type="term" value="F:ATPase-coupled lipid transmembrane transporter activity"/>
    <property type="evidence" value="ECO:0007669"/>
    <property type="project" value="TreeGrafter"/>
</dbReference>
<dbReference type="InterPro" id="IPR039421">
    <property type="entry name" value="Type_1_exporter"/>
</dbReference>